<dbReference type="InterPro" id="IPR000270">
    <property type="entry name" value="PB1_dom"/>
</dbReference>
<dbReference type="InterPro" id="IPR001789">
    <property type="entry name" value="Sig_transdc_resp-reg_receiver"/>
</dbReference>
<dbReference type="EMBL" id="JAUIZM010000001">
    <property type="protein sequence ID" value="KAK1403045.1"/>
    <property type="molecule type" value="Genomic_DNA"/>
</dbReference>
<reference evidence="10" key="1">
    <citation type="submission" date="2023-02" db="EMBL/GenBank/DDBJ databases">
        <title>Genome of toxic invasive species Heracleum sosnowskyi carries increased number of genes despite the absence of recent whole-genome duplications.</title>
        <authorList>
            <person name="Schelkunov M."/>
            <person name="Shtratnikova V."/>
            <person name="Makarenko M."/>
            <person name="Klepikova A."/>
            <person name="Omelchenko D."/>
            <person name="Novikova G."/>
            <person name="Obukhova E."/>
            <person name="Bogdanov V."/>
            <person name="Penin A."/>
            <person name="Logacheva M."/>
        </authorList>
    </citation>
    <scope>NUCLEOTIDE SEQUENCE</scope>
    <source>
        <strain evidence="10">Hsosn_3</strain>
        <tissue evidence="10">Leaf</tissue>
    </source>
</reference>
<feature type="domain" description="RWP-RK" evidence="8">
    <location>
        <begin position="1088"/>
        <end position="1173"/>
    </location>
</feature>
<dbReference type="Pfam" id="PF22922">
    <property type="entry name" value="GAF_NLP"/>
    <property type="match status" value="1"/>
</dbReference>
<dbReference type="PROSITE" id="PS50110">
    <property type="entry name" value="RESPONSE_REGULATORY"/>
    <property type="match status" value="1"/>
</dbReference>
<dbReference type="PROSITE" id="PS51519">
    <property type="entry name" value="RWP_RK"/>
    <property type="match status" value="2"/>
</dbReference>
<sequence>MIINFGRDEVTGNDTDIGNILIQFWAASCETIQGGRRYCELTIPENPFEILSYDGGGLSWYRINSVACTITIQLDDEQDDNKLQGKQPEGVISRAFRYKRPEMTPNISFYSLHEYPHKEFALSCGIQSSLCFPLFKTVDCSGLPGGVIELVSTGEQDLEKFKQYFDSCFYVQKIRMYTSRDNLIYRFIRTNDLNPALLEMDRVLTLLCQNFPLHLAQYWVITDPNLGALSLMYQKSNLDSENLTPLSKFKDACLQTRLNIGEGLVGKTYLSQKSFFCWDITEFDITNYPLAHYARSCGSIACFTIFLRSLSPPCGECVLEFFLPSQEMTSYYLLILLRSLLATVEEHIQYYSISSGEELGQVLKVEFITSSTQNEPGLLKIGQPENSLLLHEGSKNYRDLQPLSEYATEKDEHGLNIEKGNSTTATGKISKRTPNNAPAIINLDELEEESPIKRIEPQPLSSKPKRSEEISDEGDTTEIDHSGLAITLGKAIRHRGHTVAAKRVNEPVEDVGHSKTNAAGSSLQTRISLPHEEVEEETMMPDISDHELMRLEDAFQITNKGIIVGAENDDTTIQFVSETCVHDILEREKQVEKEISYESLSQHFGRPLDDVAKIFSISRSTFKRKCRDLGIKRWKSGRRRTNDKNSSKLRARINAKEPIKRHVSFSGISPVHNTVVIADTDQDLKKMTVEATYYGATIRFELPGSGLAELEDNIIEMLHLERESFSIKYQDDEGDWIIIACDEDVEECLRVLVVDHDLTCLRMVEKMLQRCSYVITACSEVTVASELLLGKKGCFDLVLSDADMPDMGGFKLLKLARMEMELPVIIMSADARTTAVMRRIRHGACDYLIKPMKVGELKNIWQHVIRKQWSKILGQEDFRSLDDNDWGRRGTVALQQPSRIMPLIFEDSFEGVNIQEASSQQPSPIMQLLLDDSCRGSENEGNTSQKPSYEETGKQEKSKKLPEKVGEIIHLDELKDGESPIKCIKSQFLTSQLKRSKKIVEEAGSTMETDHFTPEMTVEEAKRCIQETVAAKRVDERIEESPFEDIGCTLSNKDSGCAMTTAAQPSSFPTNAIIVGLEQDDTTINYVSKTSIQDTSEREKHSKKDISFESFSEHFGRPLDDVAKSFGVSRSTFKRICRDLGIKRWQCGKRRMAGNVSTRLNRRLNDKEPNRRNFSCTGMPLVQDTGVAANTSQDLNKMIVKATYNGVTMRFELLGLSGIVELEDNVVERLHLEKGSFSLKYQDNEGDWKTTIKMLVDRPLNHCAP</sequence>
<feature type="compositionally biased region" description="Polar residues" evidence="6">
    <location>
        <begin position="419"/>
        <end position="436"/>
    </location>
</feature>
<dbReference type="SMART" id="SM00448">
    <property type="entry name" value="REC"/>
    <property type="match status" value="1"/>
</dbReference>
<feature type="region of interest" description="Disordered" evidence="6">
    <location>
        <begin position="408"/>
        <end position="480"/>
    </location>
</feature>
<dbReference type="SUPFAM" id="SSF52172">
    <property type="entry name" value="CheY-like"/>
    <property type="match status" value="1"/>
</dbReference>
<accession>A0AAD8JIU6</accession>
<evidence type="ECO:0000259" key="7">
    <source>
        <dbReference type="PROSITE" id="PS50110"/>
    </source>
</evidence>
<feature type="modified residue" description="4-aspartylphosphate" evidence="5">
    <location>
        <position position="801"/>
    </location>
</feature>
<gene>
    <name evidence="10" type="ORF">POM88_002650</name>
</gene>
<dbReference type="PROSITE" id="PS51745">
    <property type="entry name" value="PB1"/>
    <property type="match status" value="1"/>
</dbReference>
<dbReference type="AlphaFoldDB" id="A0AAD8JIU6"/>
<evidence type="ECO:0000256" key="2">
    <source>
        <dbReference type="ARBA" id="ARBA00023125"/>
    </source>
</evidence>
<feature type="region of interest" description="Disordered" evidence="6">
    <location>
        <begin position="933"/>
        <end position="961"/>
    </location>
</feature>
<dbReference type="Pfam" id="PF00072">
    <property type="entry name" value="Response_reg"/>
    <property type="match status" value="1"/>
</dbReference>
<keyword evidence="1" id="KW-0805">Transcription regulation</keyword>
<dbReference type="InterPro" id="IPR003035">
    <property type="entry name" value="RWP-RK_dom"/>
</dbReference>
<evidence type="ECO:0000259" key="8">
    <source>
        <dbReference type="PROSITE" id="PS51519"/>
    </source>
</evidence>
<keyword evidence="5" id="KW-0597">Phosphoprotein</keyword>
<dbReference type="Gene3D" id="3.10.20.90">
    <property type="entry name" value="Phosphatidylinositol 3-kinase Catalytic Subunit, Chain A, domain 1"/>
    <property type="match status" value="1"/>
</dbReference>
<keyword evidence="3" id="KW-0804">Transcription</keyword>
<dbReference type="PANTHER" id="PTHR32002:SF62">
    <property type="entry name" value="PROTEIN NLP6-LIKE ISOFORM X1"/>
    <property type="match status" value="1"/>
</dbReference>
<dbReference type="GO" id="GO:0003700">
    <property type="term" value="F:DNA-binding transcription factor activity"/>
    <property type="evidence" value="ECO:0007669"/>
    <property type="project" value="InterPro"/>
</dbReference>
<evidence type="ECO:0000256" key="5">
    <source>
        <dbReference type="PROSITE-ProRule" id="PRU00169"/>
    </source>
</evidence>
<evidence type="ECO:0000313" key="10">
    <source>
        <dbReference type="EMBL" id="KAK1403045.1"/>
    </source>
</evidence>
<dbReference type="SUPFAM" id="SSF54277">
    <property type="entry name" value="CAD &amp; PB1 domains"/>
    <property type="match status" value="2"/>
</dbReference>
<proteinExistence type="predicted"/>
<organism evidence="10 11">
    <name type="scientific">Heracleum sosnowskyi</name>
    <dbReference type="NCBI Taxonomy" id="360622"/>
    <lineage>
        <taxon>Eukaryota</taxon>
        <taxon>Viridiplantae</taxon>
        <taxon>Streptophyta</taxon>
        <taxon>Embryophyta</taxon>
        <taxon>Tracheophyta</taxon>
        <taxon>Spermatophyta</taxon>
        <taxon>Magnoliopsida</taxon>
        <taxon>eudicotyledons</taxon>
        <taxon>Gunneridae</taxon>
        <taxon>Pentapetalae</taxon>
        <taxon>asterids</taxon>
        <taxon>campanulids</taxon>
        <taxon>Apiales</taxon>
        <taxon>Apiaceae</taxon>
        <taxon>Apioideae</taxon>
        <taxon>apioid superclade</taxon>
        <taxon>Tordylieae</taxon>
        <taxon>Tordyliinae</taxon>
        <taxon>Heracleum</taxon>
    </lineage>
</organism>
<protein>
    <submittedName>
        <fullName evidence="10">Uncharacterized protein</fullName>
    </submittedName>
</protein>
<dbReference type="GO" id="GO:0003677">
    <property type="term" value="F:DNA binding"/>
    <property type="evidence" value="ECO:0007669"/>
    <property type="project" value="UniProtKB-KW"/>
</dbReference>
<reference evidence="10" key="2">
    <citation type="submission" date="2023-05" db="EMBL/GenBank/DDBJ databases">
        <authorList>
            <person name="Schelkunov M.I."/>
        </authorList>
    </citation>
    <scope>NUCLEOTIDE SEQUENCE</scope>
    <source>
        <strain evidence="10">Hsosn_3</strain>
        <tissue evidence="10">Leaf</tissue>
    </source>
</reference>
<dbReference type="InterPro" id="IPR011006">
    <property type="entry name" value="CheY-like_superfamily"/>
</dbReference>
<keyword evidence="4" id="KW-0539">Nucleus</keyword>
<dbReference type="PROSITE" id="PS51257">
    <property type="entry name" value="PROKAR_LIPOPROTEIN"/>
    <property type="match status" value="1"/>
</dbReference>
<dbReference type="SMART" id="SM00666">
    <property type="entry name" value="PB1"/>
    <property type="match status" value="2"/>
</dbReference>
<dbReference type="Proteomes" id="UP001237642">
    <property type="component" value="Unassembled WGS sequence"/>
</dbReference>
<keyword evidence="11" id="KW-1185">Reference proteome</keyword>
<evidence type="ECO:0000313" key="11">
    <source>
        <dbReference type="Proteomes" id="UP001237642"/>
    </source>
</evidence>
<dbReference type="Gene3D" id="3.40.50.2300">
    <property type="match status" value="1"/>
</dbReference>
<dbReference type="InterPro" id="IPR055081">
    <property type="entry name" value="NLP1-9_GAF"/>
</dbReference>
<comment type="caution">
    <text evidence="10">The sequence shown here is derived from an EMBL/GenBank/DDBJ whole genome shotgun (WGS) entry which is preliminary data.</text>
</comment>
<evidence type="ECO:0000256" key="3">
    <source>
        <dbReference type="ARBA" id="ARBA00023163"/>
    </source>
</evidence>
<feature type="compositionally biased region" description="Basic and acidic residues" evidence="6">
    <location>
        <begin position="948"/>
        <end position="961"/>
    </location>
</feature>
<keyword evidence="2" id="KW-0238">DNA-binding</keyword>
<feature type="domain" description="Response regulatory" evidence="7">
    <location>
        <begin position="750"/>
        <end position="865"/>
    </location>
</feature>
<evidence type="ECO:0000259" key="9">
    <source>
        <dbReference type="PROSITE" id="PS51745"/>
    </source>
</evidence>
<evidence type="ECO:0000256" key="6">
    <source>
        <dbReference type="SAM" id="MobiDB-lite"/>
    </source>
</evidence>
<dbReference type="InterPro" id="IPR053793">
    <property type="entry name" value="PB1-like"/>
</dbReference>
<dbReference type="PANTHER" id="PTHR32002">
    <property type="entry name" value="PROTEIN NLP8"/>
    <property type="match status" value="1"/>
</dbReference>
<dbReference type="CDD" id="cd17584">
    <property type="entry name" value="REC_typeB_ARR-like"/>
    <property type="match status" value="1"/>
</dbReference>
<evidence type="ECO:0000256" key="1">
    <source>
        <dbReference type="ARBA" id="ARBA00023015"/>
    </source>
</evidence>
<dbReference type="InterPro" id="IPR045012">
    <property type="entry name" value="NLP"/>
</dbReference>
<dbReference type="Pfam" id="PF02042">
    <property type="entry name" value="RWP-RK"/>
    <property type="match status" value="2"/>
</dbReference>
<evidence type="ECO:0000256" key="4">
    <source>
        <dbReference type="ARBA" id="ARBA00023242"/>
    </source>
</evidence>
<dbReference type="GO" id="GO:0000160">
    <property type="term" value="P:phosphorelay signal transduction system"/>
    <property type="evidence" value="ECO:0007669"/>
    <property type="project" value="InterPro"/>
</dbReference>
<feature type="domain" description="RWP-RK" evidence="8">
    <location>
        <begin position="581"/>
        <end position="662"/>
    </location>
</feature>
<feature type="domain" description="PB1" evidence="9">
    <location>
        <begin position="686"/>
        <end position="757"/>
    </location>
</feature>
<name>A0AAD8JIU6_9APIA</name>